<dbReference type="PANTHER" id="PTHR42873">
    <property type="entry name" value="RIBOSOMAL RNA LARGE SUBUNIT METHYLTRANSFERASE"/>
    <property type="match status" value="1"/>
</dbReference>
<evidence type="ECO:0000256" key="6">
    <source>
        <dbReference type="ARBA" id="ARBA00022691"/>
    </source>
</evidence>
<dbReference type="GO" id="GO:0003723">
    <property type="term" value="F:RNA binding"/>
    <property type="evidence" value="ECO:0007669"/>
    <property type="project" value="UniProtKB-KW"/>
</dbReference>
<dbReference type="Gene3D" id="3.30.750.80">
    <property type="entry name" value="RNA methyltransferase domain (HRMD) like"/>
    <property type="match status" value="1"/>
</dbReference>
<dbReference type="SUPFAM" id="SSF88697">
    <property type="entry name" value="PUA domain-like"/>
    <property type="match status" value="1"/>
</dbReference>
<evidence type="ECO:0000256" key="2">
    <source>
        <dbReference type="ARBA" id="ARBA00022490"/>
    </source>
</evidence>
<dbReference type="CDD" id="cd21153">
    <property type="entry name" value="PUA_RlmI"/>
    <property type="match status" value="1"/>
</dbReference>
<dbReference type="InterPro" id="IPR015947">
    <property type="entry name" value="PUA-like_sf"/>
</dbReference>
<evidence type="ECO:0000259" key="9">
    <source>
        <dbReference type="SMART" id="SM00359"/>
    </source>
</evidence>
<protein>
    <recommendedName>
        <fullName evidence="9">PUA domain-containing protein</fullName>
    </recommendedName>
</protein>
<comment type="subcellular location">
    <subcellularLocation>
        <location evidence="1">Cytoplasm</location>
    </subcellularLocation>
</comment>
<gene>
    <name evidence="10" type="ORF">METZ01_LOCUS467139</name>
</gene>
<dbReference type="SMART" id="SM00359">
    <property type="entry name" value="PUA"/>
    <property type="match status" value="1"/>
</dbReference>
<evidence type="ECO:0000256" key="8">
    <source>
        <dbReference type="ARBA" id="ARBA00038091"/>
    </source>
</evidence>
<dbReference type="InterPro" id="IPR029063">
    <property type="entry name" value="SAM-dependent_MTases_sf"/>
</dbReference>
<accession>A0A383B4D1</accession>
<feature type="non-terminal residue" evidence="10">
    <location>
        <position position="132"/>
    </location>
</feature>
<dbReference type="InterPro" id="IPR002478">
    <property type="entry name" value="PUA"/>
</dbReference>
<evidence type="ECO:0000256" key="4">
    <source>
        <dbReference type="ARBA" id="ARBA00022603"/>
    </source>
</evidence>
<reference evidence="10" key="1">
    <citation type="submission" date="2018-05" db="EMBL/GenBank/DDBJ databases">
        <authorList>
            <person name="Lanie J.A."/>
            <person name="Ng W.-L."/>
            <person name="Kazmierczak K.M."/>
            <person name="Andrzejewski T.M."/>
            <person name="Davidsen T.M."/>
            <person name="Wayne K.J."/>
            <person name="Tettelin H."/>
            <person name="Glass J.I."/>
            <person name="Rusch D."/>
            <person name="Podicherti R."/>
            <person name="Tsui H.-C.T."/>
            <person name="Winkler M.E."/>
        </authorList>
    </citation>
    <scope>NUCLEOTIDE SEQUENCE</scope>
</reference>
<keyword evidence="7" id="KW-0694">RNA-binding</keyword>
<evidence type="ECO:0000313" key="10">
    <source>
        <dbReference type="EMBL" id="SVE14285.1"/>
    </source>
</evidence>
<feature type="domain" description="PUA" evidence="9">
    <location>
        <begin position="4"/>
        <end position="89"/>
    </location>
</feature>
<dbReference type="AlphaFoldDB" id="A0A383B4D1"/>
<dbReference type="PROSITE" id="PS50890">
    <property type="entry name" value="PUA"/>
    <property type="match status" value="1"/>
</dbReference>
<organism evidence="10">
    <name type="scientific">marine metagenome</name>
    <dbReference type="NCBI Taxonomy" id="408172"/>
    <lineage>
        <taxon>unclassified sequences</taxon>
        <taxon>metagenomes</taxon>
        <taxon>ecological metagenomes</taxon>
    </lineage>
</organism>
<evidence type="ECO:0000256" key="7">
    <source>
        <dbReference type="ARBA" id="ARBA00022884"/>
    </source>
</evidence>
<keyword evidence="3" id="KW-0698">rRNA processing</keyword>
<keyword evidence="4" id="KW-0489">Methyltransferase</keyword>
<dbReference type="Gene3D" id="2.30.130.10">
    <property type="entry name" value="PUA domain"/>
    <property type="match status" value="1"/>
</dbReference>
<evidence type="ECO:0000256" key="3">
    <source>
        <dbReference type="ARBA" id="ARBA00022552"/>
    </source>
</evidence>
<dbReference type="EMBL" id="UINC01197015">
    <property type="protein sequence ID" value="SVE14285.1"/>
    <property type="molecule type" value="Genomic_DNA"/>
</dbReference>
<evidence type="ECO:0000256" key="5">
    <source>
        <dbReference type="ARBA" id="ARBA00022679"/>
    </source>
</evidence>
<keyword evidence="5" id="KW-0808">Transferase</keyword>
<proteinExistence type="inferred from homology"/>
<name>A0A383B4D1_9ZZZZ</name>
<dbReference type="SUPFAM" id="SSF53335">
    <property type="entry name" value="S-adenosyl-L-methionine-dependent methyltransferases"/>
    <property type="match status" value="1"/>
</dbReference>
<sequence length="132" mass="14780">MTYPSVVLRRGKDRRLQEGHPWVFSGAVAQHPAGIEPGSIVDVLDASGSFVARGYHNETSSIPVRVFSQDESERIDAAFIHNRIARALQLRKAWIDQKTTNAYRIIHGENDGLPGLIVDRYADFLVIQCHTL</sequence>
<dbReference type="GO" id="GO:0006364">
    <property type="term" value="P:rRNA processing"/>
    <property type="evidence" value="ECO:0007669"/>
    <property type="project" value="UniProtKB-KW"/>
</dbReference>
<dbReference type="InterPro" id="IPR036974">
    <property type="entry name" value="PUA_sf"/>
</dbReference>
<dbReference type="InterPro" id="IPR041532">
    <property type="entry name" value="RlmI-like_PUA"/>
</dbReference>
<keyword evidence="2" id="KW-0963">Cytoplasm</keyword>
<dbReference type="PANTHER" id="PTHR42873:SF1">
    <property type="entry name" value="S-ADENOSYLMETHIONINE-DEPENDENT METHYLTRANSFERASE DOMAIN-CONTAINING PROTEIN"/>
    <property type="match status" value="1"/>
</dbReference>
<evidence type="ECO:0000256" key="1">
    <source>
        <dbReference type="ARBA" id="ARBA00004496"/>
    </source>
</evidence>
<dbReference type="Pfam" id="PF17785">
    <property type="entry name" value="PUA_3"/>
    <property type="match status" value="1"/>
</dbReference>
<keyword evidence="6" id="KW-0949">S-adenosyl-L-methionine</keyword>
<comment type="similarity">
    <text evidence="8">Belongs to the methyltransferase superfamily. RlmI family.</text>
</comment>
<dbReference type="CDD" id="cd11572">
    <property type="entry name" value="RlmI_M_like"/>
    <property type="match status" value="1"/>
</dbReference>